<feature type="chain" id="PRO_5037158136" description="SH3b domain-containing protein" evidence="1">
    <location>
        <begin position="20"/>
        <end position="142"/>
    </location>
</feature>
<organism evidence="3 4">
    <name type="scientific">Deinococcus ruber</name>
    <dbReference type="NCBI Taxonomy" id="1848197"/>
    <lineage>
        <taxon>Bacteria</taxon>
        <taxon>Thermotogati</taxon>
        <taxon>Deinococcota</taxon>
        <taxon>Deinococci</taxon>
        <taxon>Deinococcales</taxon>
        <taxon>Deinococcaceae</taxon>
        <taxon>Deinococcus</taxon>
    </lineage>
</organism>
<dbReference type="RefSeq" id="WP_189090932.1">
    <property type="nucleotide sequence ID" value="NZ_BMQL01000013.1"/>
</dbReference>
<accession>A0A918F755</accession>
<dbReference type="AlphaFoldDB" id="A0A918F755"/>
<evidence type="ECO:0000256" key="1">
    <source>
        <dbReference type="SAM" id="SignalP"/>
    </source>
</evidence>
<dbReference type="Proteomes" id="UP000603865">
    <property type="component" value="Unassembled WGS sequence"/>
</dbReference>
<protein>
    <recommendedName>
        <fullName evidence="2">SH3b domain-containing protein</fullName>
    </recommendedName>
</protein>
<keyword evidence="1" id="KW-0732">Signal</keyword>
<dbReference type="InterPro" id="IPR022236">
    <property type="entry name" value="DUF3761"/>
</dbReference>
<feature type="signal peptide" evidence="1">
    <location>
        <begin position="1"/>
        <end position="19"/>
    </location>
</feature>
<sequence>MKRLASVLAALLLAAPAAALTATTTNNANLRSAPATSAQVLTIIPAGKTLNVGTCSTWCQASYGGKAGYVSKSLLRLPISAPPALPASNGTYTNVDGQQIQRPVAADSAPPGASAHCRDGTYSFSTHRRGTCSHHGGVDNWL</sequence>
<proteinExistence type="predicted"/>
<reference evidence="3" key="2">
    <citation type="submission" date="2020-09" db="EMBL/GenBank/DDBJ databases">
        <authorList>
            <person name="Sun Q."/>
            <person name="Ohkuma M."/>
        </authorList>
    </citation>
    <scope>NUCLEOTIDE SEQUENCE</scope>
    <source>
        <strain evidence="3">JCM 31311</strain>
    </source>
</reference>
<comment type="caution">
    <text evidence="3">The sequence shown here is derived from an EMBL/GenBank/DDBJ whole genome shotgun (WGS) entry which is preliminary data.</text>
</comment>
<dbReference type="InterPro" id="IPR003646">
    <property type="entry name" value="SH3-like_bac-type"/>
</dbReference>
<evidence type="ECO:0000313" key="4">
    <source>
        <dbReference type="Proteomes" id="UP000603865"/>
    </source>
</evidence>
<reference evidence="3" key="1">
    <citation type="journal article" date="2014" name="Int. J. Syst. Evol. Microbiol.">
        <title>Complete genome sequence of Corynebacterium casei LMG S-19264T (=DSM 44701T), isolated from a smear-ripened cheese.</title>
        <authorList>
            <consortium name="US DOE Joint Genome Institute (JGI-PGF)"/>
            <person name="Walter F."/>
            <person name="Albersmeier A."/>
            <person name="Kalinowski J."/>
            <person name="Ruckert C."/>
        </authorList>
    </citation>
    <scope>NUCLEOTIDE SEQUENCE</scope>
    <source>
        <strain evidence="3">JCM 31311</strain>
    </source>
</reference>
<evidence type="ECO:0000313" key="3">
    <source>
        <dbReference type="EMBL" id="GGR11678.1"/>
    </source>
</evidence>
<keyword evidence="4" id="KW-1185">Reference proteome</keyword>
<evidence type="ECO:0000259" key="2">
    <source>
        <dbReference type="SMART" id="SM00287"/>
    </source>
</evidence>
<dbReference type="EMBL" id="BMQL01000013">
    <property type="protein sequence ID" value="GGR11678.1"/>
    <property type="molecule type" value="Genomic_DNA"/>
</dbReference>
<dbReference type="SMART" id="SM00287">
    <property type="entry name" value="SH3b"/>
    <property type="match status" value="1"/>
</dbReference>
<dbReference type="Pfam" id="PF08239">
    <property type="entry name" value="SH3_3"/>
    <property type="match status" value="1"/>
</dbReference>
<dbReference type="Pfam" id="PF12587">
    <property type="entry name" value="DUF3761"/>
    <property type="match status" value="1"/>
</dbReference>
<feature type="domain" description="SH3b" evidence="2">
    <location>
        <begin position="19"/>
        <end position="78"/>
    </location>
</feature>
<name>A0A918F755_9DEIO</name>
<dbReference type="Gene3D" id="2.30.30.40">
    <property type="entry name" value="SH3 Domains"/>
    <property type="match status" value="1"/>
</dbReference>
<gene>
    <name evidence="3" type="ORF">GCM10008957_25870</name>
</gene>